<dbReference type="Gene3D" id="1.20.1530.20">
    <property type="match status" value="1"/>
</dbReference>
<feature type="transmembrane region" description="Helical" evidence="12">
    <location>
        <begin position="297"/>
        <end position="318"/>
    </location>
</feature>
<evidence type="ECO:0000256" key="6">
    <source>
        <dbReference type="ARBA" id="ARBA00022692"/>
    </source>
</evidence>
<dbReference type="InterPro" id="IPR057290">
    <property type="entry name" value="CHX17_C"/>
</dbReference>
<dbReference type="OrthoDB" id="754456at2759"/>
<evidence type="ECO:0000256" key="11">
    <source>
        <dbReference type="ARBA" id="ARBA00038341"/>
    </source>
</evidence>
<evidence type="ECO:0000256" key="7">
    <source>
        <dbReference type="ARBA" id="ARBA00022958"/>
    </source>
</evidence>
<feature type="transmembrane region" description="Helical" evidence="12">
    <location>
        <begin position="65"/>
        <end position="89"/>
    </location>
</feature>
<dbReference type="Gene3D" id="3.40.50.12370">
    <property type="match status" value="1"/>
</dbReference>
<sequence>MRISNYAFAFYLFVLGLEMEPRSILQWSGPANKIAYAGIISTVCITLLCYSFINYSGIGIALDHSFQVMFGLAVGLAATSSPILTRLITELKIGKSEIGRLAVRCGLANDMICTSLMCVGIIFCGSFYSKNGGGGQASAIIHSIVSVLLISFEVWVVLKIVNPIFSVLNDRNPQGKPIRGIDMAVVSVLSVLLCSVSSFFGFDQNFNAFVVGLFLPRDGRMSNFLISKINFALTAFILPLYLVMVGINANYDSWMADHEQIRTVYKLLIIGSIGVVGKLTGTVAYSIGHGLRWPEAVALGLLLNVKGYFHIFCAYAAMNNDIIDRNSMMVMMLVIIGTVVPTPLVVAFIVRRARARGQGSLMGLQWHDPSRELRVLVGLHGVEDVPIAVNVMETMRAAEGSGDGGGLVTYVVDMVEMTDKAMASLVHGEGMEAVTVTDEGIMAVREQVRSALEAYKAESGDGVRVRCLLAVAAFDDMHEDICSSAQDCMVLLVVLPFHRRNRVDGAMDIGHLGYRMVNERVLQEAPCSVGIFVDRGLGGSGQSSMSSVTQNVCVVFIGGADDREALAYAGRMADHPGVRMMVLRFLPDSTAKGKESGPGRRVLAAVGRQEMEMKADDEYFTEFYDRFIASGGAGYMEKHVGSGAETVATLRALEGQYQLFIVGRGKDRDSVLTAGMSEWAECPEIGPIGDILASSDFSATASVLVIQQHNISQSLNVIDDEFLPI</sequence>
<evidence type="ECO:0000256" key="10">
    <source>
        <dbReference type="ARBA" id="ARBA00023136"/>
    </source>
</evidence>
<keyword evidence="10 12" id="KW-0472">Membrane</keyword>
<comment type="function">
    <text evidence="1">May function as sodium-coupled metabolite transporter across the chloroplast envelope.</text>
</comment>
<feature type="transmembrane region" description="Helical" evidence="12">
    <location>
        <begin position="181"/>
        <end position="202"/>
    </location>
</feature>
<accession>A0A2I0B0M5</accession>
<keyword evidence="8 12" id="KW-1133">Transmembrane helix</keyword>
<dbReference type="GO" id="GO:0009941">
    <property type="term" value="C:chloroplast envelope"/>
    <property type="evidence" value="ECO:0007669"/>
    <property type="project" value="UniProtKB-SubCell"/>
</dbReference>
<dbReference type="GO" id="GO:1902600">
    <property type="term" value="P:proton transmembrane transport"/>
    <property type="evidence" value="ECO:0007669"/>
    <property type="project" value="InterPro"/>
</dbReference>
<evidence type="ECO:0000256" key="12">
    <source>
        <dbReference type="SAM" id="Phobius"/>
    </source>
</evidence>
<reference evidence="16 17" key="1">
    <citation type="journal article" date="2017" name="Nature">
        <title>The Apostasia genome and the evolution of orchids.</title>
        <authorList>
            <person name="Zhang G.Q."/>
            <person name="Liu K.W."/>
            <person name="Li Z."/>
            <person name="Lohaus R."/>
            <person name="Hsiao Y.Y."/>
            <person name="Niu S.C."/>
            <person name="Wang J.Y."/>
            <person name="Lin Y.C."/>
            <person name="Xu Q."/>
            <person name="Chen L.J."/>
            <person name="Yoshida K."/>
            <person name="Fujiwara S."/>
            <person name="Wang Z.W."/>
            <person name="Zhang Y.Q."/>
            <person name="Mitsuda N."/>
            <person name="Wang M."/>
            <person name="Liu G.H."/>
            <person name="Pecoraro L."/>
            <person name="Huang H.X."/>
            <person name="Xiao X.J."/>
            <person name="Lin M."/>
            <person name="Wu X.Y."/>
            <person name="Wu W.L."/>
            <person name="Chen Y.Y."/>
            <person name="Chang S.B."/>
            <person name="Sakamoto S."/>
            <person name="Ohme-Takagi M."/>
            <person name="Yagi M."/>
            <person name="Zeng S.J."/>
            <person name="Shen C.Y."/>
            <person name="Yeh C.M."/>
            <person name="Luo Y.B."/>
            <person name="Tsai W.C."/>
            <person name="Van de Peer Y."/>
            <person name="Liu Z.J."/>
        </authorList>
    </citation>
    <scope>NUCLEOTIDE SEQUENCE [LARGE SCALE GENOMIC DNA]</scope>
    <source>
        <strain evidence="17">cv. Shenzhen</strain>
        <tissue evidence="16">Stem</tissue>
    </source>
</reference>
<keyword evidence="17" id="KW-1185">Reference proteome</keyword>
<dbReference type="InterPro" id="IPR050794">
    <property type="entry name" value="CPA2_transporter"/>
</dbReference>
<keyword evidence="5" id="KW-0633">Potassium transport</keyword>
<evidence type="ECO:0000256" key="3">
    <source>
        <dbReference type="ARBA" id="ARBA00004141"/>
    </source>
</evidence>
<feature type="transmembrane region" description="Helical" evidence="12">
    <location>
        <begin position="101"/>
        <end position="128"/>
    </location>
</feature>
<dbReference type="InterPro" id="IPR057291">
    <property type="entry name" value="CHX17_2nd"/>
</dbReference>
<dbReference type="PANTHER" id="PTHR32468:SF145">
    <property type="entry name" value="CATION_H(+) ANTIPORTER 28"/>
    <property type="match status" value="1"/>
</dbReference>
<feature type="domain" description="Cation/H+ exchanger transmembrane" evidence="13">
    <location>
        <begin position="3"/>
        <end position="351"/>
    </location>
</feature>
<dbReference type="GO" id="GO:0016020">
    <property type="term" value="C:membrane"/>
    <property type="evidence" value="ECO:0007669"/>
    <property type="project" value="UniProtKB-SubCell"/>
</dbReference>
<keyword evidence="4" id="KW-0813">Transport</keyword>
<dbReference type="Proteomes" id="UP000236161">
    <property type="component" value="Unassembled WGS sequence"/>
</dbReference>
<dbReference type="InterPro" id="IPR006153">
    <property type="entry name" value="Cation/H_exchanger_TM"/>
</dbReference>
<comment type="similarity">
    <text evidence="11">Belongs to the monovalent cation:proton antiporter 2 (CPA2) transporter (TC 2.A.37) family. CHX (TC 2.A.37.4) subfamily.</text>
</comment>
<evidence type="ECO:0000313" key="16">
    <source>
        <dbReference type="EMBL" id="PKA61347.1"/>
    </source>
</evidence>
<feature type="transmembrane region" description="Helical" evidence="12">
    <location>
        <begin position="140"/>
        <end position="161"/>
    </location>
</feature>
<feature type="domain" description="Cation/H(+) antiporter central" evidence="14">
    <location>
        <begin position="407"/>
        <end position="544"/>
    </location>
</feature>
<evidence type="ECO:0000256" key="1">
    <source>
        <dbReference type="ARBA" id="ARBA00003198"/>
    </source>
</evidence>
<evidence type="ECO:0000259" key="13">
    <source>
        <dbReference type="Pfam" id="PF00999"/>
    </source>
</evidence>
<protein>
    <submittedName>
        <fullName evidence="16">Cation/H(+) antiporter 28</fullName>
    </submittedName>
</protein>
<feature type="transmembrane region" description="Helical" evidence="12">
    <location>
        <begin position="330"/>
        <end position="350"/>
    </location>
</feature>
<dbReference type="PANTHER" id="PTHR32468">
    <property type="entry name" value="CATION/H + ANTIPORTER"/>
    <property type="match status" value="1"/>
</dbReference>
<evidence type="ECO:0000256" key="8">
    <source>
        <dbReference type="ARBA" id="ARBA00022989"/>
    </source>
</evidence>
<keyword evidence="9" id="KW-0406">Ion transport</keyword>
<evidence type="ECO:0000256" key="5">
    <source>
        <dbReference type="ARBA" id="ARBA00022538"/>
    </source>
</evidence>
<proteinExistence type="inferred from homology"/>
<evidence type="ECO:0000259" key="15">
    <source>
        <dbReference type="Pfam" id="PF23259"/>
    </source>
</evidence>
<evidence type="ECO:0000256" key="2">
    <source>
        <dbReference type="ARBA" id="ARBA00004119"/>
    </source>
</evidence>
<evidence type="ECO:0000256" key="9">
    <source>
        <dbReference type="ARBA" id="ARBA00023065"/>
    </source>
</evidence>
<dbReference type="GO" id="GO:0006813">
    <property type="term" value="P:potassium ion transport"/>
    <property type="evidence" value="ECO:0007669"/>
    <property type="project" value="UniProtKB-KW"/>
</dbReference>
<dbReference type="GO" id="GO:0006885">
    <property type="term" value="P:regulation of pH"/>
    <property type="evidence" value="ECO:0007669"/>
    <property type="project" value="TreeGrafter"/>
</dbReference>
<dbReference type="Pfam" id="PF23256">
    <property type="entry name" value="CHX17_2nd"/>
    <property type="match status" value="1"/>
</dbReference>
<evidence type="ECO:0000256" key="4">
    <source>
        <dbReference type="ARBA" id="ARBA00022448"/>
    </source>
</evidence>
<dbReference type="EMBL" id="KZ451931">
    <property type="protein sequence ID" value="PKA61347.1"/>
    <property type="molecule type" value="Genomic_DNA"/>
</dbReference>
<dbReference type="GO" id="GO:0015297">
    <property type="term" value="F:antiporter activity"/>
    <property type="evidence" value="ECO:0007669"/>
    <property type="project" value="InterPro"/>
</dbReference>
<feature type="transmembrane region" description="Helical" evidence="12">
    <location>
        <begin position="34"/>
        <end position="53"/>
    </location>
</feature>
<feature type="transmembrane region" description="Helical" evidence="12">
    <location>
        <begin position="264"/>
        <end position="285"/>
    </location>
</feature>
<feature type="transmembrane region" description="Helical" evidence="12">
    <location>
        <begin position="222"/>
        <end position="243"/>
    </location>
</feature>
<dbReference type="Pfam" id="PF00999">
    <property type="entry name" value="Na_H_Exchanger"/>
    <property type="match status" value="1"/>
</dbReference>
<dbReference type="Pfam" id="PF23259">
    <property type="entry name" value="CHX17_C"/>
    <property type="match status" value="1"/>
</dbReference>
<evidence type="ECO:0000259" key="14">
    <source>
        <dbReference type="Pfam" id="PF23256"/>
    </source>
</evidence>
<organism evidence="16 17">
    <name type="scientific">Apostasia shenzhenica</name>
    <dbReference type="NCBI Taxonomy" id="1088818"/>
    <lineage>
        <taxon>Eukaryota</taxon>
        <taxon>Viridiplantae</taxon>
        <taxon>Streptophyta</taxon>
        <taxon>Embryophyta</taxon>
        <taxon>Tracheophyta</taxon>
        <taxon>Spermatophyta</taxon>
        <taxon>Magnoliopsida</taxon>
        <taxon>Liliopsida</taxon>
        <taxon>Asparagales</taxon>
        <taxon>Orchidaceae</taxon>
        <taxon>Apostasioideae</taxon>
        <taxon>Apostasia</taxon>
    </lineage>
</organism>
<evidence type="ECO:0000313" key="17">
    <source>
        <dbReference type="Proteomes" id="UP000236161"/>
    </source>
</evidence>
<feature type="domain" description="Cation/H(+) antiporter C-terminal" evidence="15">
    <location>
        <begin position="551"/>
        <end position="709"/>
    </location>
</feature>
<name>A0A2I0B0M5_9ASPA</name>
<gene>
    <name evidence="16" type="primary">CHX28</name>
    <name evidence="16" type="ORF">AXF42_Ash020323</name>
</gene>
<dbReference type="AlphaFoldDB" id="A0A2I0B0M5"/>
<dbReference type="InterPro" id="IPR038770">
    <property type="entry name" value="Na+/solute_symporter_sf"/>
</dbReference>
<comment type="subcellular location">
    <subcellularLocation>
        <location evidence="3">Membrane</location>
        <topology evidence="3">Multi-pass membrane protein</topology>
    </subcellularLocation>
    <subcellularLocation>
        <location evidence="2">Plastid</location>
        <location evidence="2">Chloroplast envelope</location>
    </subcellularLocation>
</comment>
<keyword evidence="6 12" id="KW-0812">Transmembrane</keyword>
<keyword evidence="7" id="KW-0630">Potassium</keyword>
<dbReference type="GO" id="GO:0012505">
    <property type="term" value="C:endomembrane system"/>
    <property type="evidence" value="ECO:0007669"/>
    <property type="project" value="TreeGrafter"/>
</dbReference>